<reference evidence="1" key="1">
    <citation type="submission" date="2014-11" db="EMBL/GenBank/DDBJ databases">
        <authorList>
            <person name="Amaro Gonzalez C."/>
        </authorList>
    </citation>
    <scope>NUCLEOTIDE SEQUENCE</scope>
</reference>
<name>A0A0E9TBC5_ANGAN</name>
<sequence>MKSQLCSCH</sequence>
<accession>A0A0E9TBC5</accession>
<evidence type="ECO:0000313" key="1">
    <source>
        <dbReference type="EMBL" id="JAH50018.1"/>
    </source>
</evidence>
<reference evidence="1" key="2">
    <citation type="journal article" date="2015" name="Fish Shellfish Immunol.">
        <title>Early steps in the European eel (Anguilla anguilla)-Vibrio vulnificus interaction in the gills: Role of the RtxA13 toxin.</title>
        <authorList>
            <person name="Callol A."/>
            <person name="Pajuelo D."/>
            <person name="Ebbesson L."/>
            <person name="Teles M."/>
            <person name="MacKenzie S."/>
            <person name="Amaro C."/>
        </authorList>
    </citation>
    <scope>NUCLEOTIDE SEQUENCE</scope>
</reference>
<dbReference type="EMBL" id="GBXM01058559">
    <property type="protein sequence ID" value="JAH50018.1"/>
    <property type="molecule type" value="Transcribed_RNA"/>
</dbReference>
<organism evidence="1">
    <name type="scientific">Anguilla anguilla</name>
    <name type="common">European freshwater eel</name>
    <name type="synonym">Muraena anguilla</name>
    <dbReference type="NCBI Taxonomy" id="7936"/>
    <lineage>
        <taxon>Eukaryota</taxon>
        <taxon>Metazoa</taxon>
        <taxon>Chordata</taxon>
        <taxon>Craniata</taxon>
        <taxon>Vertebrata</taxon>
        <taxon>Euteleostomi</taxon>
        <taxon>Actinopterygii</taxon>
        <taxon>Neopterygii</taxon>
        <taxon>Teleostei</taxon>
        <taxon>Anguilliformes</taxon>
        <taxon>Anguillidae</taxon>
        <taxon>Anguilla</taxon>
    </lineage>
</organism>
<proteinExistence type="predicted"/>
<protein>
    <submittedName>
        <fullName evidence="1">Uncharacterized protein</fullName>
    </submittedName>
</protein>